<evidence type="ECO:0000259" key="10">
    <source>
        <dbReference type="PROSITE" id="PS51779"/>
    </source>
</evidence>
<comment type="similarity">
    <text evidence="8">Belongs to the FtsQ/DivIB family. DivIB subfamily.</text>
</comment>
<evidence type="ECO:0000256" key="3">
    <source>
        <dbReference type="ARBA" id="ARBA00022618"/>
    </source>
</evidence>
<feature type="transmembrane region" description="Helical" evidence="8">
    <location>
        <begin position="131"/>
        <end position="152"/>
    </location>
</feature>
<dbReference type="PANTHER" id="PTHR37820:SF1">
    <property type="entry name" value="CELL DIVISION PROTEIN FTSQ"/>
    <property type="match status" value="1"/>
</dbReference>
<feature type="compositionally biased region" description="Acidic residues" evidence="9">
    <location>
        <begin position="65"/>
        <end position="118"/>
    </location>
</feature>
<organism evidence="11 12">
    <name type="scientific">Streptococcus cristatus</name>
    <dbReference type="NCBI Taxonomy" id="45634"/>
    <lineage>
        <taxon>Bacteria</taxon>
        <taxon>Bacillati</taxon>
        <taxon>Bacillota</taxon>
        <taxon>Bacilli</taxon>
        <taxon>Lactobacillales</taxon>
        <taxon>Streptococcaceae</taxon>
        <taxon>Streptococcus</taxon>
    </lineage>
</organism>
<dbReference type="GO" id="GO:0043093">
    <property type="term" value="P:FtsZ-dependent cytokinesis"/>
    <property type="evidence" value="ECO:0007669"/>
    <property type="project" value="UniProtKB-UniRule"/>
</dbReference>
<dbReference type="InterPro" id="IPR026580">
    <property type="entry name" value="DivIB"/>
</dbReference>
<dbReference type="InterPro" id="IPR050487">
    <property type="entry name" value="FtsQ_DivIB"/>
</dbReference>
<evidence type="ECO:0000256" key="1">
    <source>
        <dbReference type="ARBA" id="ARBA00004370"/>
    </source>
</evidence>
<reference evidence="11" key="2">
    <citation type="submission" date="2022-02" db="EMBL/GenBank/DDBJ databases">
        <authorList>
            <person name="Christensen J.J.E."/>
            <person name="Jensen C.S."/>
            <person name="Nielsen X.C."/>
            <person name="Dargis R."/>
        </authorList>
    </citation>
    <scope>NUCLEOTIDE SEQUENCE</scope>
    <source>
        <strain evidence="11">K13014465</strain>
    </source>
</reference>
<gene>
    <name evidence="8" type="primary">divIB</name>
    <name evidence="11" type="ORF">MK546_05535</name>
</gene>
<dbReference type="Pfam" id="PF03799">
    <property type="entry name" value="FtsQ_DivIB_C"/>
    <property type="match status" value="1"/>
</dbReference>
<dbReference type="InterPro" id="IPR034746">
    <property type="entry name" value="POTRA"/>
</dbReference>
<dbReference type="GO" id="GO:0032153">
    <property type="term" value="C:cell division site"/>
    <property type="evidence" value="ECO:0007669"/>
    <property type="project" value="UniProtKB-UniRule"/>
</dbReference>
<dbReference type="PROSITE" id="PS51779">
    <property type="entry name" value="POTRA"/>
    <property type="match status" value="1"/>
</dbReference>
<dbReference type="Gene3D" id="3.40.50.10960">
    <property type="match status" value="1"/>
</dbReference>
<dbReference type="InterPro" id="IPR013685">
    <property type="entry name" value="POTRA_FtsQ_type"/>
</dbReference>
<comment type="function">
    <text evidence="8">Cell division protein that may be involved in stabilizing or promoting the assembly of the division complex.</text>
</comment>
<comment type="subcellular location">
    <subcellularLocation>
        <location evidence="8">Cell membrane</location>
        <topology evidence="8">Single-pass type II membrane protein</topology>
    </subcellularLocation>
    <subcellularLocation>
        <location evidence="1">Membrane</location>
    </subcellularLocation>
    <text evidence="8">Localizes to the division septum.</text>
</comment>
<feature type="region of interest" description="Disordered" evidence="9">
    <location>
        <begin position="29"/>
        <end position="119"/>
    </location>
</feature>
<evidence type="ECO:0000313" key="11">
    <source>
        <dbReference type="EMBL" id="MCY7221553.1"/>
    </source>
</evidence>
<keyword evidence="3 8" id="KW-0132">Cell division</keyword>
<keyword evidence="6 8" id="KW-0472">Membrane</keyword>
<dbReference type="EMBL" id="JAKUYZ010000009">
    <property type="protein sequence ID" value="MCY7221553.1"/>
    <property type="molecule type" value="Genomic_DNA"/>
</dbReference>
<evidence type="ECO:0000256" key="5">
    <source>
        <dbReference type="ARBA" id="ARBA00022989"/>
    </source>
</evidence>
<accession>A0AAW5WMZ1</accession>
<evidence type="ECO:0000256" key="2">
    <source>
        <dbReference type="ARBA" id="ARBA00022475"/>
    </source>
</evidence>
<evidence type="ECO:0000256" key="9">
    <source>
        <dbReference type="SAM" id="MobiDB-lite"/>
    </source>
</evidence>
<protein>
    <recommendedName>
        <fullName evidence="8">Cell division protein DivIB</fullName>
    </recommendedName>
</protein>
<feature type="compositionally biased region" description="Polar residues" evidence="9">
    <location>
        <begin position="366"/>
        <end position="390"/>
    </location>
</feature>
<dbReference type="InterPro" id="IPR005548">
    <property type="entry name" value="Cell_div_FtsQ/DivIB_C"/>
</dbReference>
<dbReference type="Proteomes" id="UP001208029">
    <property type="component" value="Unassembled WGS sequence"/>
</dbReference>
<dbReference type="Pfam" id="PF08478">
    <property type="entry name" value="POTRA_1"/>
    <property type="match status" value="1"/>
</dbReference>
<evidence type="ECO:0000256" key="6">
    <source>
        <dbReference type="ARBA" id="ARBA00023136"/>
    </source>
</evidence>
<feature type="domain" description="POTRA" evidence="10">
    <location>
        <begin position="156"/>
        <end position="227"/>
    </location>
</feature>
<keyword evidence="2 8" id="KW-1003">Cell membrane</keyword>
<dbReference type="PANTHER" id="PTHR37820">
    <property type="entry name" value="CELL DIVISION PROTEIN DIVIB"/>
    <property type="match status" value="1"/>
</dbReference>
<feature type="region of interest" description="Disordered" evidence="9">
    <location>
        <begin position="363"/>
        <end position="399"/>
    </location>
</feature>
<comment type="caution">
    <text evidence="11">The sequence shown here is derived from an EMBL/GenBank/DDBJ whole genome shotgun (WGS) entry which is preliminary data.</text>
</comment>
<dbReference type="HAMAP" id="MF_00912">
    <property type="entry name" value="DivIB"/>
    <property type="match status" value="1"/>
</dbReference>
<feature type="compositionally biased region" description="Basic and acidic residues" evidence="9">
    <location>
        <begin position="29"/>
        <end position="59"/>
    </location>
</feature>
<evidence type="ECO:0000313" key="12">
    <source>
        <dbReference type="Proteomes" id="UP001208029"/>
    </source>
</evidence>
<reference evidence="11" key="1">
    <citation type="journal article" date="2022" name="Med Res Arch">
        <title>Genomic identification of streptococcal strains and relation to clinical characteristics. A substudy to The Partial Oral Treatment of Endocarditis (POET) Trial.</title>
        <authorList>
            <person name="Christensen J."/>
            <person name="Jensen C."/>
            <person name="Dargis R."/>
            <person name="Nielsen X."/>
            <person name="Pries- Heje M."/>
            <person name="Wiingaard C."/>
            <person name="Ihlemann N."/>
            <person name="Gill S."/>
            <person name="Bruun N."/>
            <person name="Elming H."/>
            <person name="Povlsen J."/>
            <person name="Madsen T."/>
            <person name="Jensen K."/>
            <person name="Fuursted K."/>
            <person name="Ostergaard L."/>
            <person name="Christiansen U."/>
            <person name="Rosenvinge F."/>
            <person name="Helweg-Larsen J."/>
            <person name="Fosbol E."/>
            <person name="Kober L."/>
            <person name="Torp-Pedersen C."/>
            <person name="Tonder N."/>
            <person name="Moser C."/>
            <person name="Iversen K."/>
            <person name="Bundgaard H."/>
        </authorList>
    </citation>
    <scope>NUCLEOTIDE SEQUENCE</scope>
    <source>
        <strain evidence="11">K13014465</strain>
    </source>
</reference>
<evidence type="ECO:0000256" key="7">
    <source>
        <dbReference type="ARBA" id="ARBA00023306"/>
    </source>
</evidence>
<evidence type="ECO:0000256" key="4">
    <source>
        <dbReference type="ARBA" id="ARBA00022692"/>
    </source>
</evidence>
<sequence length="399" mass="45717">MKKSKEDKQKDAQLSLSEWQVRNKEYLEKKAQEKAKKQAELEKKRAELEQKKEEMKAELENQEPSNEEDIVSEEIDTDSPTSEEETAVQDSESESEVEEQDEAEAQDQEQDEEEEVEQLELPKVPIEKIHWYRALPVLVTSSLVFLASLYFLTPLATMKTIEFTGNKVVSQEELKSSSKIDQRDYTVTVYKNRHHYEKNLKASSPWIENVEMTYQFPLTFKVDVQEYNILGYLQKDSKYYPILTSGEYVKKEVAADALPEERMDVTFSDAGLIKEFVQQLKNVPDSVKKSIRKVDLTPSKVTEDLVTITMSDEHQILVPISHIAKKLPYYEGIHPQLEVPSVVDMEAGIFSYAQGTENEAIHEVSNDGQNTESSAQHAEQSTEHSAQSQAEKPEISENN</sequence>
<dbReference type="AlphaFoldDB" id="A0AAW5WMZ1"/>
<evidence type="ECO:0000256" key="8">
    <source>
        <dbReference type="HAMAP-Rule" id="MF_00912"/>
    </source>
</evidence>
<proteinExistence type="inferred from homology"/>
<keyword evidence="7 8" id="KW-0131">Cell cycle</keyword>
<keyword evidence="4 8" id="KW-0812">Transmembrane</keyword>
<dbReference type="RefSeq" id="WP_268731474.1">
    <property type="nucleotide sequence ID" value="NZ_JAKUYZ010000009.1"/>
</dbReference>
<keyword evidence="5 8" id="KW-1133">Transmembrane helix</keyword>
<name>A0AAW5WMZ1_STRCR</name>
<dbReference type="GO" id="GO:0005886">
    <property type="term" value="C:plasma membrane"/>
    <property type="evidence" value="ECO:0007669"/>
    <property type="project" value="UniProtKB-SubCell"/>
</dbReference>